<keyword evidence="9 15" id="KW-0665">Pyrimidine biosynthesis</keyword>
<keyword evidence="7 15" id="KW-0479">Metal-binding</keyword>
<comment type="pathway">
    <text evidence="1 15">Pyrimidine metabolism; UMP biosynthesis via de novo pathway; orotate from (S)-dihydroorotate (NAD(+) route): step 1/1.</text>
</comment>
<evidence type="ECO:0000256" key="9">
    <source>
        <dbReference type="ARBA" id="ARBA00022975"/>
    </source>
</evidence>
<dbReference type="PANTHER" id="PTHR43513">
    <property type="entry name" value="DIHYDROOROTATE DEHYDROGENASE B (NAD(+)), ELECTRON TRANSFER SUBUNIT"/>
    <property type="match status" value="1"/>
</dbReference>
<dbReference type="NCBIfam" id="NF000799">
    <property type="entry name" value="PRK00054.1-4"/>
    <property type="match status" value="1"/>
</dbReference>
<comment type="cofactor">
    <cofactor evidence="17">
        <name>[2Fe-2S] cluster</name>
        <dbReference type="ChEBI" id="CHEBI:190135"/>
    </cofactor>
    <text evidence="17">Binds 1 [2Fe-2S] cluster per subunit.</text>
</comment>
<dbReference type="Gene3D" id="2.40.30.10">
    <property type="entry name" value="Translation factors"/>
    <property type="match status" value="1"/>
</dbReference>
<keyword evidence="6 15" id="KW-0001">2Fe-2S</keyword>
<comment type="function">
    <text evidence="15">Responsible for channeling the electrons from the oxidation of dihydroorotate from the FMN redox center in the PyrD type B subunit to the ultimate electron acceptor NAD(+).</text>
</comment>
<dbReference type="Gene3D" id="3.40.50.80">
    <property type="entry name" value="Nucleotide-binding domain of ferredoxin-NADP reductase (FNR) module"/>
    <property type="match status" value="1"/>
</dbReference>
<feature type="domain" description="FAD-binding FR-type" evidence="18">
    <location>
        <begin position="2"/>
        <end position="101"/>
    </location>
</feature>
<gene>
    <name evidence="15" type="primary">pyrK</name>
    <name evidence="19" type="ORF">D1B31_17305</name>
</gene>
<evidence type="ECO:0000256" key="4">
    <source>
        <dbReference type="ARBA" id="ARBA00022448"/>
    </source>
</evidence>
<keyword evidence="8 15" id="KW-0274">FAD</keyword>
<dbReference type="InterPro" id="IPR001433">
    <property type="entry name" value="OxRdtase_FAD/NAD-bd"/>
</dbReference>
<dbReference type="PANTHER" id="PTHR43513:SF3">
    <property type="entry name" value="DIHYDROOROTATE DEHYDROGENASE B (NAD(+)), ELECTRON TRANSFER SUBUNIT-RELATED"/>
    <property type="match status" value="1"/>
</dbReference>
<dbReference type="InterPro" id="IPR012165">
    <property type="entry name" value="Cyt_c3_hydrogenase_gsu"/>
</dbReference>
<evidence type="ECO:0000259" key="18">
    <source>
        <dbReference type="PROSITE" id="PS51384"/>
    </source>
</evidence>
<comment type="caution">
    <text evidence="19">The sequence shown here is derived from an EMBL/GenBank/DDBJ whole genome shotgun (WGS) entry which is preliminary data.</text>
</comment>
<feature type="binding site" evidence="15 16">
    <location>
        <begin position="76"/>
        <end position="77"/>
    </location>
    <ligand>
        <name>FAD</name>
        <dbReference type="ChEBI" id="CHEBI:57692"/>
    </ligand>
</feature>
<dbReference type="InterPro" id="IPR050353">
    <property type="entry name" value="PyrK_electron_transfer"/>
</dbReference>
<dbReference type="Gene3D" id="2.10.240.10">
    <property type="entry name" value="Dihydroorotate dehydrogenase, electron transfer subunit"/>
    <property type="match status" value="1"/>
</dbReference>
<keyword evidence="10 15" id="KW-0249">Electron transport</keyword>
<keyword evidence="5 15" id="KW-0285">Flavoprotein</keyword>
<sequence>MILKEDCRVIEQIEIADSIYKLTVEGDIALTAEPGQFVHVKTGGREGPLLRRPISISSINREARQFTMIFRAAGRGTFLLASLLNGMAVDILGPLGNGYPLSEAWPGSTALLVGGGIGIPPLYELSRQLTLQGVKVTHVLGFQTASVVFYEQEFSALGKTYITTVDGTYGEKGYVTDTIFKEQIDFDTLFACGPIQMLKALETGFPNKKAFLSLEERMGCGVGACFACVCKVHGDPDGRLYKKICSDGPVFRAGEVVL</sequence>
<dbReference type="GO" id="GO:0050660">
    <property type="term" value="F:flavin adenine dinucleotide binding"/>
    <property type="evidence" value="ECO:0007669"/>
    <property type="project" value="InterPro"/>
</dbReference>
<dbReference type="InterPro" id="IPR019480">
    <property type="entry name" value="Dihydroorotate_DH_Fe-S-bd"/>
</dbReference>
<dbReference type="InterPro" id="IPR039261">
    <property type="entry name" value="FNR_nucleotide-bd"/>
</dbReference>
<evidence type="ECO:0000256" key="3">
    <source>
        <dbReference type="ARBA" id="ARBA00011669"/>
    </source>
</evidence>
<evidence type="ECO:0000256" key="11">
    <source>
        <dbReference type="ARBA" id="ARBA00023004"/>
    </source>
</evidence>
<dbReference type="GO" id="GO:0016491">
    <property type="term" value="F:oxidoreductase activity"/>
    <property type="evidence" value="ECO:0007669"/>
    <property type="project" value="InterPro"/>
</dbReference>
<dbReference type="HAMAP" id="MF_01211">
    <property type="entry name" value="DHODB_Fe_S_bind"/>
    <property type="match status" value="1"/>
</dbReference>
<evidence type="ECO:0000256" key="10">
    <source>
        <dbReference type="ARBA" id="ARBA00022982"/>
    </source>
</evidence>
<keyword evidence="20" id="KW-1185">Reference proteome</keyword>
<dbReference type="InterPro" id="IPR017938">
    <property type="entry name" value="Riboflavin_synthase-like_b-brl"/>
</dbReference>
<evidence type="ECO:0000313" key="19">
    <source>
        <dbReference type="EMBL" id="RHW36473.1"/>
    </source>
</evidence>
<evidence type="ECO:0000256" key="14">
    <source>
        <dbReference type="ARBA" id="ARBA00082223"/>
    </source>
</evidence>
<dbReference type="InterPro" id="IPR017927">
    <property type="entry name" value="FAD-bd_FR_type"/>
</dbReference>
<dbReference type="SUPFAM" id="SSF63380">
    <property type="entry name" value="Riboflavin synthase domain-like"/>
    <property type="match status" value="1"/>
</dbReference>
<proteinExistence type="inferred from homology"/>
<accession>A0A417YR43</accession>
<evidence type="ECO:0000256" key="8">
    <source>
        <dbReference type="ARBA" id="ARBA00022827"/>
    </source>
</evidence>
<feature type="binding site" evidence="15 16">
    <location>
        <begin position="52"/>
        <end position="55"/>
    </location>
    <ligand>
        <name>FAD</name>
        <dbReference type="ChEBI" id="CHEBI:57692"/>
    </ligand>
</feature>
<dbReference type="EMBL" id="QWEG01000011">
    <property type="protein sequence ID" value="RHW36473.1"/>
    <property type="molecule type" value="Genomic_DNA"/>
</dbReference>
<dbReference type="GO" id="GO:0046872">
    <property type="term" value="F:metal ion binding"/>
    <property type="evidence" value="ECO:0007669"/>
    <property type="project" value="UniProtKB-KW"/>
</dbReference>
<evidence type="ECO:0000256" key="12">
    <source>
        <dbReference type="ARBA" id="ARBA00023014"/>
    </source>
</evidence>
<keyword evidence="12 15" id="KW-0411">Iron-sulfur</keyword>
<evidence type="ECO:0000256" key="7">
    <source>
        <dbReference type="ARBA" id="ARBA00022723"/>
    </source>
</evidence>
<organism evidence="19 20">
    <name type="scientific">Neobacillus notoginsengisoli</name>
    <dbReference type="NCBI Taxonomy" id="1578198"/>
    <lineage>
        <taxon>Bacteria</taxon>
        <taxon>Bacillati</taxon>
        <taxon>Bacillota</taxon>
        <taxon>Bacilli</taxon>
        <taxon>Bacillales</taxon>
        <taxon>Bacillaceae</taxon>
        <taxon>Neobacillus</taxon>
    </lineage>
</organism>
<dbReference type="GO" id="GO:0051537">
    <property type="term" value="F:2 iron, 2 sulfur cluster binding"/>
    <property type="evidence" value="ECO:0007669"/>
    <property type="project" value="UniProtKB-KW"/>
</dbReference>
<dbReference type="Pfam" id="PF00175">
    <property type="entry name" value="NAD_binding_1"/>
    <property type="match status" value="1"/>
</dbReference>
<feature type="binding site" evidence="15 17">
    <location>
        <position position="220"/>
    </location>
    <ligand>
        <name>[2Fe-2S] cluster</name>
        <dbReference type="ChEBI" id="CHEBI:190135"/>
    </ligand>
</feature>
<evidence type="ECO:0000256" key="15">
    <source>
        <dbReference type="HAMAP-Rule" id="MF_01211"/>
    </source>
</evidence>
<comment type="cofactor">
    <cofactor evidence="15 16">
        <name>FAD</name>
        <dbReference type="ChEBI" id="CHEBI:57692"/>
    </cofactor>
    <text evidence="15 16">Binds 1 FAD per subunit.</text>
</comment>
<protein>
    <recommendedName>
        <fullName evidence="13 15">Dihydroorotate dehydrogenase B (NAD(+)), electron transfer subunit</fullName>
    </recommendedName>
    <alternativeName>
        <fullName evidence="14 15">Dihydroorotate oxidase B, electron transfer subunit</fullName>
    </alternativeName>
</protein>
<evidence type="ECO:0000256" key="16">
    <source>
        <dbReference type="PIRSR" id="PIRSR006816-1"/>
    </source>
</evidence>
<evidence type="ECO:0000256" key="1">
    <source>
        <dbReference type="ARBA" id="ARBA00004715"/>
    </source>
</evidence>
<dbReference type="Proteomes" id="UP000284416">
    <property type="component" value="Unassembled WGS sequence"/>
</dbReference>
<dbReference type="InterPro" id="IPR037117">
    <property type="entry name" value="Dihydroorotate_DH_ele_sf"/>
</dbReference>
<name>A0A417YR43_9BACI</name>
<dbReference type="GO" id="GO:0009055">
    <property type="term" value="F:electron transfer activity"/>
    <property type="evidence" value="ECO:0007669"/>
    <property type="project" value="UniProtKB-UniRule"/>
</dbReference>
<reference evidence="19 20" key="1">
    <citation type="journal article" date="2017" name="Int. J. Syst. Evol. Microbiol.">
        <title>Bacillus notoginsengisoli sp. nov., a novel bacterium isolated from the rhizosphere of Panax notoginseng.</title>
        <authorList>
            <person name="Zhang M.Y."/>
            <person name="Cheng J."/>
            <person name="Cai Y."/>
            <person name="Zhang T.Y."/>
            <person name="Wu Y.Y."/>
            <person name="Manikprabhu D."/>
            <person name="Li W.J."/>
            <person name="Zhang Y.X."/>
        </authorList>
    </citation>
    <scope>NUCLEOTIDE SEQUENCE [LARGE SCALE GENOMIC DNA]</scope>
    <source>
        <strain evidence="19 20">JCM 30743</strain>
    </source>
</reference>
<evidence type="ECO:0000256" key="13">
    <source>
        <dbReference type="ARBA" id="ARBA00069792"/>
    </source>
</evidence>
<dbReference type="GO" id="GO:0044205">
    <property type="term" value="P:'de novo' UMP biosynthetic process"/>
    <property type="evidence" value="ECO:0007669"/>
    <property type="project" value="UniProtKB-UniRule"/>
</dbReference>
<feature type="binding site" evidence="15 17">
    <location>
        <position position="228"/>
    </location>
    <ligand>
        <name>[2Fe-2S] cluster</name>
        <dbReference type="ChEBI" id="CHEBI:190135"/>
    </ligand>
</feature>
<dbReference type="FunFam" id="2.10.240.10:FF:000001">
    <property type="entry name" value="Dihydroorotate dehydrogenase B (NAD(+)), electron transfer subunit"/>
    <property type="match status" value="1"/>
</dbReference>
<feature type="binding site" evidence="15 17">
    <location>
        <position position="225"/>
    </location>
    <ligand>
        <name>[2Fe-2S] cluster</name>
        <dbReference type="ChEBI" id="CHEBI:190135"/>
    </ligand>
</feature>
<evidence type="ECO:0000256" key="5">
    <source>
        <dbReference type="ARBA" id="ARBA00022630"/>
    </source>
</evidence>
<dbReference type="FunFam" id="3.40.50.80:FF:000017">
    <property type="entry name" value="Dihydroorotate dehydrogenase B (NAD(+)), electron transfer subunit"/>
    <property type="match status" value="1"/>
</dbReference>
<dbReference type="SUPFAM" id="SSF52343">
    <property type="entry name" value="Ferredoxin reductase-like, C-terminal NADP-linked domain"/>
    <property type="match status" value="1"/>
</dbReference>
<keyword evidence="11 15" id="KW-0408">Iron</keyword>
<dbReference type="AlphaFoldDB" id="A0A417YR43"/>
<comment type="cofactor">
    <cofactor evidence="15">
        <name>[2Fe-2S] cluster</name>
        <dbReference type="ChEBI" id="CHEBI:190135"/>
    </cofactor>
    <text evidence="15">Binds 1 [2Fe-2S] cluster per subunit.</text>
</comment>
<dbReference type="OrthoDB" id="9778346at2"/>
<dbReference type="UniPathway" id="UPA00070">
    <property type="reaction ID" value="UER00945"/>
</dbReference>
<dbReference type="PROSITE" id="PS51384">
    <property type="entry name" value="FAD_FR"/>
    <property type="match status" value="1"/>
</dbReference>
<comment type="subunit">
    <text evidence="3 15">Heterotetramer of 2 PyrK and 2 PyrD type B subunits.</text>
</comment>
<keyword evidence="4 15" id="KW-0813">Transport</keyword>
<evidence type="ECO:0000256" key="2">
    <source>
        <dbReference type="ARBA" id="ARBA00006422"/>
    </source>
</evidence>
<evidence type="ECO:0000256" key="17">
    <source>
        <dbReference type="PIRSR" id="PIRSR006816-2"/>
    </source>
</evidence>
<evidence type="ECO:0000313" key="20">
    <source>
        <dbReference type="Proteomes" id="UP000284416"/>
    </source>
</evidence>
<dbReference type="InterPro" id="IPR023455">
    <property type="entry name" value="Dihydroorotate_DHASE_ETsu"/>
</dbReference>
<comment type="similarity">
    <text evidence="2 15">Belongs to the PyrK family.</text>
</comment>
<dbReference type="CDD" id="cd06218">
    <property type="entry name" value="DHOD_e_trans"/>
    <property type="match status" value="1"/>
</dbReference>
<dbReference type="Pfam" id="PF10418">
    <property type="entry name" value="DHODB_Fe-S_bind"/>
    <property type="match status" value="1"/>
</dbReference>
<dbReference type="PIRSF" id="PIRSF006816">
    <property type="entry name" value="Cyc3_hyd_g"/>
    <property type="match status" value="1"/>
</dbReference>
<evidence type="ECO:0000256" key="6">
    <source>
        <dbReference type="ARBA" id="ARBA00022714"/>
    </source>
</evidence>
<feature type="binding site" evidence="15 16">
    <location>
        <begin position="69"/>
        <end position="71"/>
    </location>
    <ligand>
        <name>FAD</name>
        <dbReference type="ChEBI" id="CHEBI:57692"/>
    </ligand>
</feature>
<feature type="binding site" evidence="15 17">
    <location>
        <position position="245"/>
    </location>
    <ligand>
        <name>[2Fe-2S] cluster</name>
        <dbReference type="ChEBI" id="CHEBI:190135"/>
    </ligand>
</feature>